<dbReference type="Proteomes" id="UP000637578">
    <property type="component" value="Unassembled WGS sequence"/>
</dbReference>
<feature type="transmembrane region" description="Helical" evidence="7">
    <location>
        <begin position="329"/>
        <end position="349"/>
    </location>
</feature>
<dbReference type="PANTHER" id="PTHR42718:SF47">
    <property type="entry name" value="METHYL VIOLOGEN RESISTANCE PROTEIN SMVA"/>
    <property type="match status" value="1"/>
</dbReference>
<keyword evidence="10" id="KW-1185">Reference proteome</keyword>
<keyword evidence="6 7" id="KW-0472">Membrane</keyword>
<evidence type="ECO:0000256" key="3">
    <source>
        <dbReference type="ARBA" id="ARBA00022475"/>
    </source>
</evidence>
<dbReference type="Gene3D" id="1.20.1720.10">
    <property type="entry name" value="Multidrug resistance protein D"/>
    <property type="match status" value="1"/>
</dbReference>
<dbReference type="AlphaFoldDB" id="A0A8J3FW49"/>
<evidence type="ECO:0000256" key="2">
    <source>
        <dbReference type="ARBA" id="ARBA00022448"/>
    </source>
</evidence>
<keyword evidence="2" id="KW-0813">Transport</keyword>
<keyword evidence="5 7" id="KW-1133">Transmembrane helix</keyword>
<keyword evidence="3" id="KW-1003">Cell membrane</keyword>
<dbReference type="PROSITE" id="PS50850">
    <property type="entry name" value="MFS"/>
    <property type="match status" value="1"/>
</dbReference>
<dbReference type="SUPFAM" id="SSF103473">
    <property type="entry name" value="MFS general substrate transporter"/>
    <property type="match status" value="1"/>
</dbReference>
<evidence type="ECO:0000256" key="1">
    <source>
        <dbReference type="ARBA" id="ARBA00004651"/>
    </source>
</evidence>
<dbReference type="EMBL" id="BMMK01000017">
    <property type="protein sequence ID" value="GGM63450.1"/>
    <property type="molecule type" value="Genomic_DNA"/>
</dbReference>
<evidence type="ECO:0000256" key="6">
    <source>
        <dbReference type="ARBA" id="ARBA00023136"/>
    </source>
</evidence>
<sequence length="513" mass="52863">MTDKQNRWFVLAVVAGCYLPVAADATILNIAVPSLTDTLGATAREVLWIADIYPLMMVGLVLVTGPLGDRMGHKRLLLLGLAVFGVASAVSAFSPTPPLLIAGRAALATGASMIIPATLAIIRQVFHDDRERAVAIGVWSAVASGGAAVGPVAGGALLEHFWWGSVFLINVPIVGLALVLVTVLLANRAAEHKEPWEPLSPVLGIVGVVGVVYAVKALAHSGSSATEFLVPGLVGATVLVLFVRRQLRARHPMLDLTLFAERRFRIGVLASVVPVLVMVGFELLLAQELQFVLGLSPWEAGFFLLPMPIAAFVGGPLGGFLVSRLGLRGVVSAGLVMAAVGYAGTAAFSTQHASGVIMVCLVLIGAGHGAVQTVASDAIMTGAPQHRAGAAASIESVSYEVGAGLGIALLGSLMAALYTHSFVLPDKLEAVTPSEAGNSIGEGVTAARRVGGEAGDLIADAARSAYTYGFRLTAVVACVTVALLAMFTSVALRQRKPGRQETEPAGTASRGQA</sequence>
<dbReference type="InterPro" id="IPR020846">
    <property type="entry name" value="MFS_dom"/>
</dbReference>
<dbReference type="Pfam" id="PF07690">
    <property type="entry name" value="MFS_1"/>
    <property type="match status" value="1"/>
</dbReference>
<feature type="transmembrane region" description="Helical" evidence="7">
    <location>
        <begin position="99"/>
        <end position="122"/>
    </location>
</feature>
<feature type="transmembrane region" description="Helical" evidence="7">
    <location>
        <begin position="160"/>
        <end position="186"/>
    </location>
</feature>
<comment type="caution">
    <text evidence="9">The sequence shown here is derived from an EMBL/GenBank/DDBJ whole genome shotgun (WGS) entry which is preliminary data.</text>
</comment>
<evidence type="ECO:0000256" key="7">
    <source>
        <dbReference type="SAM" id="Phobius"/>
    </source>
</evidence>
<dbReference type="Gene3D" id="1.20.1250.20">
    <property type="entry name" value="MFS general substrate transporter like domains"/>
    <property type="match status" value="1"/>
</dbReference>
<evidence type="ECO:0000313" key="9">
    <source>
        <dbReference type="EMBL" id="GGM63450.1"/>
    </source>
</evidence>
<reference evidence="9" key="2">
    <citation type="submission" date="2020-09" db="EMBL/GenBank/DDBJ databases">
        <authorList>
            <person name="Sun Q."/>
            <person name="Zhou Y."/>
        </authorList>
    </citation>
    <scope>NUCLEOTIDE SEQUENCE</scope>
    <source>
        <strain evidence="9">CGMCC 4.5737</strain>
    </source>
</reference>
<dbReference type="RefSeq" id="WP_189059414.1">
    <property type="nucleotide sequence ID" value="NZ_BMMK01000017.1"/>
</dbReference>
<organism evidence="9 10">
    <name type="scientific">Longimycelium tulufanense</name>
    <dbReference type="NCBI Taxonomy" id="907463"/>
    <lineage>
        <taxon>Bacteria</taxon>
        <taxon>Bacillati</taxon>
        <taxon>Actinomycetota</taxon>
        <taxon>Actinomycetes</taxon>
        <taxon>Pseudonocardiales</taxon>
        <taxon>Pseudonocardiaceae</taxon>
        <taxon>Longimycelium</taxon>
    </lineage>
</organism>
<feature type="transmembrane region" description="Helical" evidence="7">
    <location>
        <begin position="134"/>
        <end position="154"/>
    </location>
</feature>
<feature type="transmembrane region" description="Helical" evidence="7">
    <location>
        <begin position="225"/>
        <end position="243"/>
    </location>
</feature>
<evidence type="ECO:0000313" key="10">
    <source>
        <dbReference type="Proteomes" id="UP000637578"/>
    </source>
</evidence>
<dbReference type="PANTHER" id="PTHR42718">
    <property type="entry name" value="MAJOR FACILITATOR SUPERFAMILY MULTIDRUG TRANSPORTER MFSC"/>
    <property type="match status" value="1"/>
</dbReference>
<feature type="transmembrane region" description="Helical" evidence="7">
    <location>
        <begin position="472"/>
        <end position="492"/>
    </location>
</feature>
<dbReference type="InterPro" id="IPR011701">
    <property type="entry name" value="MFS"/>
</dbReference>
<proteinExistence type="predicted"/>
<feature type="transmembrane region" description="Helical" evidence="7">
    <location>
        <begin position="76"/>
        <end position="93"/>
    </location>
</feature>
<feature type="domain" description="Major facilitator superfamily (MFS) profile" evidence="8">
    <location>
        <begin position="10"/>
        <end position="496"/>
    </location>
</feature>
<feature type="transmembrane region" description="Helical" evidence="7">
    <location>
        <begin position="198"/>
        <end position="219"/>
    </location>
</feature>
<keyword evidence="4 7" id="KW-0812">Transmembrane</keyword>
<dbReference type="InterPro" id="IPR036259">
    <property type="entry name" value="MFS_trans_sf"/>
</dbReference>
<dbReference type="CDD" id="cd17321">
    <property type="entry name" value="MFS_MMR_MDR_like"/>
    <property type="match status" value="1"/>
</dbReference>
<feature type="transmembrane region" description="Helical" evidence="7">
    <location>
        <begin position="301"/>
        <end position="322"/>
    </location>
</feature>
<evidence type="ECO:0000259" key="8">
    <source>
        <dbReference type="PROSITE" id="PS50850"/>
    </source>
</evidence>
<dbReference type="GO" id="GO:0005886">
    <property type="term" value="C:plasma membrane"/>
    <property type="evidence" value="ECO:0007669"/>
    <property type="project" value="UniProtKB-SubCell"/>
</dbReference>
<accession>A0A8J3FW49</accession>
<feature type="transmembrane region" description="Helical" evidence="7">
    <location>
        <begin position="47"/>
        <end position="64"/>
    </location>
</feature>
<dbReference type="PRINTS" id="PR01036">
    <property type="entry name" value="TCRTETB"/>
</dbReference>
<protein>
    <submittedName>
        <fullName evidence="9">MFS transporter</fullName>
    </submittedName>
</protein>
<feature type="transmembrane region" description="Helical" evidence="7">
    <location>
        <begin position="264"/>
        <end position="281"/>
    </location>
</feature>
<feature type="transmembrane region" description="Helical" evidence="7">
    <location>
        <begin position="355"/>
        <end position="376"/>
    </location>
</feature>
<reference evidence="9" key="1">
    <citation type="journal article" date="2014" name="Int. J. Syst. Evol. Microbiol.">
        <title>Complete genome sequence of Corynebacterium casei LMG S-19264T (=DSM 44701T), isolated from a smear-ripened cheese.</title>
        <authorList>
            <consortium name="US DOE Joint Genome Institute (JGI-PGF)"/>
            <person name="Walter F."/>
            <person name="Albersmeier A."/>
            <person name="Kalinowski J."/>
            <person name="Ruckert C."/>
        </authorList>
    </citation>
    <scope>NUCLEOTIDE SEQUENCE</scope>
    <source>
        <strain evidence="9">CGMCC 4.5737</strain>
    </source>
</reference>
<dbReference type="GO" id="GO:0022857">
    <property type="term" value="F:transmembrane transporter activity"/>
    <property type="evidence" value="ECO:0007669"/>
    <property type="project" value="InterPro"/>
</dbReference>
<evidence type="ECO:0000256" key="5">
    <source>
        <dbReference type="ARBA" id="ARBA00022989"/>
    </source>
</evidence>
<name>A0A8J3FW49_9PSEU</name>
<feature type="transmembrane region" description="Helical" evidence="7">
    <location>
        <begin position="397"/>
        <end position="418"/>
    </location>
</feature>
<comment type="subcellular location">
    <subcellularLocation>
        <location evidence="1">Cell membrane</location>
        <topology evidence="1">Multi-pass membrane protein</topology>
    </subcellularLocation>
</comment>
<evidence type="ECO:0000256" key="4">
    <source>
        <dbReference type="ARBA" id="ARBA00022692"/>
    </source>
</evidence>
<gene>
    <name evidence="9" type="ORF">GCM10012275_37580</name>
</gene>